<dbReference type="GO" id="GO:0000287">
    <property type="term" value="F:magnesium ion binding"/>
    <property type="evidence" value="ECO:0007669"/>
    <property type="project" value="UniProtKB-UniRule"/>
</dbReference>
<dbReference type="Pfam" id="PF01225">
    <property type="entry name" value="Mur_ligase"/>
    <property type="match status" value="1"/>
</dbReference>
<feature type="binding site" evidence="7">
    <location>
        <begin position="404"/>
        <end position="407"/>
    </location>
    <ligand>
        <name>meso-2,6-diaminopimelate</name>
        <dbReference type="ChEBI" id="CHEBI:57791"/>
    </ligand>
</feature>
<comment type="pathway">
    <text evidence="7 8">Cell wall biogenesis; peptidoglycan biosynthesis.</text>
</comment>
<comment type="PTM">
    <text evidence="7">Carboxylation is probably crucial for Mg(2+) binding and, consequently, for the gamma-phosphate positioning of ATP.</text>
</comment>
<dbReference type="Gene3D" id="3.40.1390.10">
    <property type="entry name" value="MurE/MurF, N-terminal domain"/>
    <property type="match status" value="1"/>
</dbReference>
<evidence type="ECO:0000256" key="3">
    <source>
        <dbReference type="ARBA" id="ARBA00022960"/>
    </source>
</evidence>
<dbReference type="GO" id="GO:0008360">
    <property type="term" value="P:regulation of cell shape"/>
    <property type="evidence" value="ECO:0007669"/>
    <property type="project" value="UniProtKB-KW"/>
</dbReference>
<evidence type="ECO:0000256" key="4">
    <source>
        <dbReference type="ARBA" id="ARBA00022984"/>
    </source>
</evidence>
<feature type="domain" description="Mur ligase central" evidence="11">
    <location>
        <begin position="110"/>
        <end position="306"/>
    </location>
</feature>
<evidence type="ECO:0000256" key="7">
    <source>
        <dbReference type="HAMAP-Rule" id="MF_00208"/>
    </source>
</evidence>
<keyword evidence="7 12" id="KW-0436">Ligase</keyword>
<dbReference type="Proteomes" id="UP000243924">
    <property type="component" value="Chromosome I"/>
</dbReference>
<dbReference type="InterPro" id="IPR036615">
    <property type="entry name" value="Mur_ligase_C_dom_sf"/>
</dbReference>
<sequence>MNISLTTLFPSWQGTDVSVASLTLDSRQVAPGCLFLAVPGARHDGRHFIARAIEQGAVAVAYECADGFQPERAATDDIPYLPVAGLAGQVSAIAGRFYQQPDRDLGVIGITGTNGKTSVSQMLAQALTRLGQPCGVIGTLGSGLLDRLQTHGMTTPDAISVQQQLAQMHADGARWVSMEVSSHALDQERVAAVDFSVAIFTNLSRDHLDYHGDMTSYAAAKAQLFARPLHTAVVNADDQAAARMLLDCSAPVIRFSQQDPQAELYAADVRQDAGGLHARLCYQDQSYPLHSSLLGRFNLSNLLAVGAGLLALGIEPEQALEQLSCLQAPAGRMQRFGGTDQPLVVVDYAHTPDALTQVLTALRDHTNGRLVCVFGCGGDRDRGKRPLMAQAVEAHADALVLTDDNPRTEPSAQIIADMRAGLQQPDKAAAITPRSIAIQQTIAHASVSDVILLAGKGHEDYQEIDGVRHPFSDLQEAASALATWRAAHA</sequence>
<feature type="modified residue" description="N6-carboxylysine" evidence="7">
    <location>
        <position position="221"/>
    </location>
</feature>
<feature type="binding site" evidence="7">
    <location>
        <position position="187"/>
    </location>
    <ligand>
        <name>UDP-N-acetyl-alpha-D-muramoyl-L-alanyl-D-glutamate</name>
        <dbReference type="ChEBI" id="CHEBI:83900"/>
    </ligand>
</feature>
<comment type="catalytic activity">
    <reaction evidence="7">
        <text>UDP-N-acetyl-alpha-D-muramoyl-L-alanyl-D-glutamate + meso-2,6-diaminopimelate + ATP = UDP-N-acetyl-alpha-D-muramoyl-L-alanyl-gamma-D-glutamyl-meso-2,6-diaminopimelate + ADP + phosphate + H(+)</text>
        <dbReference type="Rhea" id="RHEA:23676"/>
        <dbReference type="ChEBI" id="CHEBI:15378"/>
        <dbReference type="ChEBI" id="CHEBI:30616"/>
        <dbReference type="ChEBI" id="CHEBI:43474"/>
        <dbReference type="ChEBI" id="CHEBI:57791"/>
        <dbReference type="ChEBI" id="CHEBI:83900"/>
        <dbReference type="ChEBI" id="CHEBI:83905"/>
        <dbReference type="ChEBI" id="CHEBI:456216"/>
        <dbReference type="EC" id="6.3.2.13"/>
    </reaction>
</comment>
<evidence type="ECO:0000256" key="1">
    <source>
        <dbReference type="ARBA" id="ARBA00005898"/>
    </source>
</evidence>
<feature type="binding site" evidence="7">
    <location>
        <position position="380"/>
    </location>
    <ligand>
        <name>meso-2,6-diaminopimelate</name>
        <dbReference type="ChEBI" id="CHEBI:57791"/>
    </ligand>
</feature>
<reference evidence="13" key="1">
    <citation type="submission" date="2016-10" db="EMBL/GenBank/DDBJ databases">
        <authorList>
            <person name="Varghese N."/>
            <person name="Submissions S."/>
        </authorList>
    </citation>
    <scope>NUCLEOTIDE SEQUENCE [LARGE SCALE GENOMIC DNA]</scope>
    <source>
        <strain evidence="13">CECT 8338</strain>
    </source>
</reference>
<feature type="binding site" evidence="7">
    <location>
        <position position="455"/>
    </location>
    <ligand>
        <name>meso-2,6-diaminopimelate</name>
        <dbReference type="ChEBI" id="CHEBI:57791"/>
    </ligand>
</feature>
<comment type="function">
    <text evidence="7">Catalyzes the addition of meso-diaminopimelic acid to the nucleotide precursor UDP-N-acetylmuramoyl-L-alanyl-D-glutamate (UMAG) in the biosynthesis of bacterial cell-wall peptidoglycan.</text>
</comment>
<dbReference type="InterPro" id="IPR036565">
    <property type="entry name" value="Mur-like_cat_sf"/>
</dbReference>
<dbReference type="EMBL" id="LT629787">
    <property type="protein sequence ID" value="SDU22303.1"/>
    <property type="molecule type" value="Genomic_DNA"/>
</dbReference>
<comment type="similarity">
    <text evidence="1 7">Belongs to the MurCDEF family. MurE subfamily.</text>
</comment>
<dbReference type="SUPFAM" id="SSF53244">
    <property type="entry name" value="MurD-like peptide ligases, peptide-binding domain"/>
    <property type="match status" value="1"/>
</dbReference>
<evidence type="ECO:0000259" key="9">
    <source>
        <dbReference type="Pfam" id="PF01225"/>
    </source>
</evidence>
<keyword evidence="7" id="KW-0460">Magnesium</keyword>
<accession>A0A1H2GRG3</accession>
<name>A0A1H2GRG3_9GAMM</name>
<dbReference type="Gene3D" id="3.40.1190.10">
    <property type="entry name" value="Mur-like, catalytic domain"/>
    <property type="match status" value="1"/>
</dbReference>
<dbReference type="SUPFAM" id="SSF63418">
    <property type="entry name" value="MurE/MurF N-terminal domain"/>
    <property type="match status" value="1"/>
</dbReference>
<evidence type="ECO:0000256" key="8">
    <source>
        <dbReference type="RuleBase" id="RU004135"/>
    </source>
</evidence>
<dbReference type="EC" id="6.3.2.13" evidence="7"/>
<organism evidence="12 13">
    <name type="scientific">Halopseudomonas salegens</name>
    <dbReference type="NCBI Taxonomy" id="1434072"/>
    <lineage>
        <taxon>Bacteria</taxon>
        <taxon>Pseudomonadati</taxon>
        <taxon>Pseudomonadota</taxon>
        <taxon>Gammaproteobacteria</taxon>
        <taxon>Pseudomonadales</taxon>
        <taxon>Pseudomonadaceae</taxon>
        <taxon>Halopseudomonas</taxon>
    </lineage>
</organism>
<evidence type="ECO:0000256" key="2">
    <source>
        <dbReference type="ARBA" id="ARBA00022618"/>
    </source>
</evidence>
<dbReference type="NCBIfam" id="TIGR01085">
    <property type="entry name" value="murE"/>
    <property type="match status" value="1"/>
</dbReference>
<feature type="binding site" evidence="7">
    <location>
        <position position="24"/>
    </location>
    <ligand>
        <name>UDP-N-acetyl-alpha-D-muramoyl-L-alanyl-D-glutamate</name>
        <dbReference type="ChEBI" id="CHEBI:83900"/>
    </ligand>
</feature>
<dbReference type="NCBIfam" id="NF001124">
    <property type="entry name" value="PRK00139.1-2"/>
    <property type="match status" value="1"/>
</dbReference>
<dbReference type="GO" id="GO:0051301">
    <property type="term" value="P:cell division"/>
    <property type="evidence" value="ECO:0007669"/>
    <property type="project" value="UniProtKB-KW"/>
</dbReference>
<keyword evidence="7" id="KW-0547">Nucleotide-binding</keyword>
<dbReference type="AlphaFoldDB" id="A0A1H2GRG3"/>
<feature type="binding site" evidence="7">
    <location>
        <position position="189"/>
    </location>
    <ligand>
        <name>UDP-N-acetyl-alpha-D-muramoyl-L-alanyl-D-glutamate</name>
        <dbReference type="ChEBI" id="CHEBI:83900"/>
    </ligand>
</feature>
<evidence type="ECO:0000256" key="6">
    <source>
        <dbReference type="ARBA" id="ARBA00023316"/>
    </source>
</evidence>
<dbReference type="GO" id="GO:0009252">
    <property type="term" value="P:peptidoglycan biosynthetic process"/>
    <property type="evidence" value="ECO:0007669"/>
    <property type="project" value="UniProtKB-UniRule"/>
</dbReference>
<dbReference type="GO" id="GO:0005737">
    <property type="term" value="C:cytoplasm"/>
    <property type="evidence" value="ECO:0007669"/>
    <property type="project" value="UniProtKB-SubCell"/>
</dbReference>
<dbReference type="UniPathway" id="UPA00219"/>
<comment type="cofactor">
    <cofactor evidence="7">
        <name>Mg(2+)</name>
        <dbReference type="ChEBI" id="CHEBI:18420"/>
    </cofactor>
</comment>
<feature type="binding site" evidence="7">
    <location>
        <position position="459"/>
    </location>
    <ligand>
        <name>meso-2,6-diaminopimelate</name>
        <dbReference type="ChEBI" id="CHEBI:57791"/>
    </ligand>
</feature>
<dbReference type="HAMAP" id="MF_00208">
    <property type="entry name" value="MurE"/>
    <property type="match status" value="1"/>
</dbReference>
<keyword evidence="2 7" id="KW-0132">Cell division</keyword>
<keyword evidence="7" id="KW-0963">Cytoplasm</keyword>
<comment type="caution">
    <text evidence="7">Lacks conserved residue(s) required for the propagation of feature annotation.</text>
</comment>
<dbReference type="RefSeq" id="WP_092387383.1">
    <property type="nucleotide sequence ID" value="NZ_LT629787.1"/>
</dbReference>
<feature type="domain" description="Mur ligase N-terminal catalytic" evidence="9">
    <location>
        <begin position="20"/>
        <end position="97"/>
    </location>
</feature>
<dbReference type="OrthoDB" id="9800958at2"/>
<dbReference type="GO" id="GO:0005524">
    <property type="term" value="F:ATP binding"/>
    <property type="evidence" value="ECO:0007669"/>
    <property type="project" value="UniProtKB-UniRule"/>
</dbReference>
<feature type="binding site" evidence="7">
    <location>
        <begin position="112"/>
        <end position="118"/>
    </location>
    <ligand>
        <name>ATP</name>
        <dbReference type="ChEBI" id="CHEBI:30616"/>
    </ligand>
</feature>
<evidence type="ECO:0000313" key="12">
    <source>
        <dbReference type="EMBL" id="SDU22303.1"/>
    </source>
</evidence>
<proteinExistence type="inferred from homology"/>
<keyword evidence="7" id="KW-0067">ATP-binding</keyword>
<dbReference type="GO" id="GO:0008765">
    <property type="term" value="F:UDP-N-acetylmuramoylalanyl-D-glutamate-2,6-diaminopimelate ligase activity"/>
    <property type="evidence" value="ECO:0007669"/>
    <property type="project" value="UniProtKB-UniRule"/>
</dbReference>
<dbReference type="Pfam" id="PF02875">
    <property type="entry name" value="Mur_ligase_C"/>
    <property type="match status" value="1"/>
</dbReference>
<protein>
    <recommendedName>
        <fullName evidence="7">UDP-N-acetylmuramoyl-L-alanyl-D-glutamate--2,6-diaminopimelate ligase</fullName>
        <ecNumber evidence="7">6.3.2.13</ecNumber>
    </recommendedName>
    <alternativeName>
        <fullName evidence="7">Meso-A2pm-adding enzyme</fullName>
    </alternativeName>
    <alternativeName>
        <fullName evidence="7">Meso-diaminopimelate-adding enzyme</fullName>
    </alternativeName>
    <alternativeName>
        <fullName evidence="7">UDP-MurNAc-L-Ala-D-Glu:meso-diaminopimelate ligase</fullName>
    </alternativeName>
    <alternativeName>
        <fullName evidence="7">UDP-MurNAc-tripeptide synthetase</fullName>
    </alternativeName>
    <alternativeName>
        <fullName evidence="7">UDP-N-acetylmuramyl-tripeptide synthetase</fullName>
    </alternativeName>
</protein>
<evidence type="ECO:0000256" key="5">
    <source>
        <dbReference type="ARBA" id="ARBA00023306"/>
    </source>
</evidence>
<evidence type="ECO:0000259" key="11">
    <source>
        <dbReference type="Pfam" id="PF08245"/>
    </source>
</evidence>
<dbReference type="Gene3D" id="3.90.190.20">
    <property type="entry name" value="Mur ligase, C-terminal domain"/>
    <property type="match status" value="1"/>
</dbReference>
<gene>
    <name evidence="7" type="primary">murE</name>
    <name evidence="12" type="ORF">SAMN05216210_2501</name>
</gene>
<comment type="subcellular location">
    <subcellularLocation>
        <location evidence="7 8">Cytoplasm</location>
    </subcellularLocation>
</comment>
<evidence type="ECO:0000259" key="10">
    <source>
        <dbReference type="Pfam" id="PF02875"/>
    </source>
</evidence>
<dbReference type="PANTHER" id="PTHR23135">
    <property type="entry name" value="MUR LIGASE FAMILY MEMBER"/>
    <property type="match status" value="1"/>
</dbReference>
<dbReference type="InterPro" id="IPR004101">
    <property type="entry name" value="Mur_ligase_C"/>
</dbReference>
<keyword evidence="4 7" id="KW-0573">Peptidoglycan synthesis</keyword>
<feature type="binding site" evidence="7">
    <location>
        <position position="26"/>
    </location>
    <ligand>
        <name>UDP-N-acetyl-alpha-D-muramoyl-L-alanyl-D-glutamate</name>
        <dbReference type="ChEBI" id="CHEBI:83900"/>
    </ligand>
</feature>
<dbReference type="PANTHER" id="PTHR23135:SF4">
    <property type="entry name" value="UDP-N-ACETYLMURAMOYL-L-ALANYL-D-GLUTAMATE--2,6-DIAMINOPIMELATE LIGASE MURE HOMOLOG, CHLOROPLASTIC"/>
    <property type="match status" value="1"/>
</dbReference>
<keyword evidence="5 7" id="KW-0131">Cell cycle</keyword>
<dbReference type="STRING" id="1434072.SAMN05216210_2501"/>
<dbReference type="InterPro" id="IPR013221">
    <property type="entry name" value="Mur_ligase_cen"/>
</dbReference>
<keyword evidence="13" id="KW-1185">Reference proteome</keyword>
<feature type="domain" description="Mur ligase C-terminal" evidence="10">
    <location>
        <begin position="331"/>
        <end position="457"/>
    </location>
</feature>
<dbReference type="GO" id="GO:0071555">
    <property type="term" value="P:cell wall organization"/>
    <property type="evidence" value="ECO:0007669"/>
    <property type="project" value="UniProtKB-KW"/>
</dbReference>
<dbReference type="NCBIfam" id="NF001126">
    <property type="entry name" value="PRK00139.1-4"/>
    <property type="match status" value="1"/>
</dbReference>
<evidence type="ECO:0000313" key="13">
    <source>
        <dbReference type="Proteomes" id="UP000243924"/>
    </source>
</evidence>
<dbReference type="InterPro" id="IPR035911">
    <property type="entry name" value="MurE/MurF_N"/>
</dbReference>
<dbReference type="InterPro" id="IPR000713">
    <property type="entry name" value="Mur_ligase_N"/>
</dbReference>
<dbReference type="InterPro" id="IPR005761">
    <property type="entry name" value="UDP-N-AcMur-Glu-dNH2Pim_ligase"/>
</dbReference>
<keyword evidence="3 7" id="KW-0133">Cell shape</keyword>
<feature type="short sequence motif" description="Meso-diaminopimelate recognition motif" evidence="7">
    <location>
        <begin position="404"/>
        <end position="407"/>
    </location>
</feature>
<dbReference type="Pfam" id="PF08245">
    <property type="entry name" value="Mur_ligase_M"/>
    <property type="match status" value="1"/>
</dbReference>
<feature type="binding site" evidence="7">
    <location>
        <begin position="154"/>
        <end position="155"/>
    </location>
    <ligand>
        <name>UDP-N-acetyl-alpha-D-muramoyl-L-alanyl-D-glutamate</name>
        <dbReference type="ChEBI" id="CHEBI:83900"/>
    </ligand>
</feature>
<dbReference type="SUPFAM" id="SSF53623">
    <property type="entry name" value="MurD-like peptide ligases, catalytic domain"/>
    <property type="match status" value="1"/>
</dbReference>
<feature type="binding site" evidence="7">
    <location>
        <position position="181"/>
    </location>
    <ligand>
        <name>UDP-N-acetyl-alpha-D-muramoyl-L-alanyl-D-glutamate</name>
        <dbReference type="ChEBI" id="CHEBI:83900"/>
    </ligand>
</feature>
<keyword evidence="6 7" id="KW-0961">Cell wall biogenesis/degradation</keyword>